<keyword evidence="3" id="KW-0808">Transferase</keyword>
<accession>A0A1M6DY70</accession>
<dbReference type="OrthoDB" id="9811239at2"/>
<sequence length="351" mass="41229">MKESYYILHKNGANSHYSALDYLLKENNINLVYREFSIVGNFFKSIKRLDFKLFIKQLKNLFFLFQLIISSNKKVVLGIAPYDAKLKRLLWVLSNHQVFYHTSWTCWDKTFQPKKLKKNADSVLKIWENFLEDKCQHIFAVTKHTKNEILNNYNVNSNKVSVVYHSISNEFLKTTITKRYNKKSFIYVGRLTPEKGIEEMLNFFSKNTDLPLTIIGNGKLKNEVIENSKQHKNIKYIEYVSNRALLASYFQENTFLILNSKKTRKWEELFGMVLIEAMSQGTIPISTNHSGPNEIIHKDLGFLYKEGELEEKIKEIIKNTHPLAAMSENCIDFSKQFTILENAKRWKKILN</sequence>
<proteinExistence type="predicted"/>
<dbReference type="Pfam" id="PF00534">
    <property type="entry name" value="Glycos_transf_1"/>
    <property type="match status" value="1"/>
</dbReference>
<dbReference type="Pfam" id="PF13439">
    <property type="entry name" value="Glyco_transf_4"/>
    <property type="match status" value="1"/>
</dbReference>
<dbReference type="PANTHER" id="PTHR45947">
    <property type="entry name" value="SULFOQUINOVOSYL TRANSFERASE SQD2"/>
    <property type="match status" value="1"/>
</dbReference>
<dbReference type="STRING" id="579105.SAMN04488096_104237"/>
<dbReference type="AlphaFoldDB" id="A0A1M6DY70"/>
<evidence type="ECO:0000313" key="3">
    <source>
        <dbReference type="EMBL" id="SHI78105.1"/>
    </source>
</evidence>
<dbReference type="RefSeq" id="WP_073149873.1">
    <property type="nucleotide sequence ID" value="NZ_FQYY01000004.1"/>
</dbReference>
<dbReference type="GO" id="GO:0016757">
    <property type="term" value="F:glycosyltransferase activity"/>
    <property type="evidence" value="ECO:0007669"/>
    <property type="project" value="InterPro"/>
</dbReference>
<evidence type="ECO:0000259" key="2">
    <source>
        <dbReference type="Pfam" id="PF13439"/>
    </source>
</evidence>
<keyword evidence="4" id="KW-1185">Reference proteome</keyword>
<dbReference type="InterPro" id="IPR001296">
    <property type="entry name" value="Glyco_trans_1"/>
</dbReference>
<feature type="domain" description="Glycosyltransferase subfamily 4-like N-terminal" evidence="2">
    <location>
        <begin position="98"/>
        <end position="167"/>
    </location>
</feature>
<evidence type="ECO:0000313" key="4">
    <source>
        <dbReference type="Proteomes" id="UP000184225"/>
    </source>
</evidence>
<dbReference type="Proteomes" id="UP000184225">
    <property type="component" value="Unassembled WGS sequence"/>
</dbReference>
<dbReference type="InterPro" id="IPR050194">
    <property type="entry name" value="Glycosyltransferase_grp1"/>
</dbReference>
<dbReference type="PANTHER" id="PTHR45947:SF3">
    <property type="entry name" value="SULFOQUINOVOSYL TRANSFERASE SQD2"/>
    <property type="match status" value="1"/>
</dbReference>
<evidence type="ECO:0000259" key="1">
    <source>
        <dbReference type="Pfam" id="PF00534"/>
    </source>
</evidence>
<gene>
    <name evidence="3" type="ORF">SAMN04488096_104237</name>
</gene>
<organism evidence="3 4">
    <name type="scientific">Mesonia phycicola</name>
    <dbReference type="NCBI Taxonomy" id="579105"/>
    <lineage>
        <taxon>Bacteria</taxon>
        <taxon>Pseudomonadati</taxon>
        <taxon>Bacteroidota</taxon>
        <taxon>Flavobacteriia</taxon>
        <taxon>Flavobacteriales</taxon>
        <taxon>Flavobacteriaceae</taxon>
        <taxon>Mesonia</taxon>
    </lineage>
</organism>
<feature type="domain" description="Glycosyl transferase family 1" evidence="1">
    <location>
        <begin position="177"/>
        <end position="329"/>
    </location>
</feature>
<dbReference type="SUPFAM" id="SSF53756">
    <property type="entry name" value="UDP-Glycosyltransferase/glycogen phosphorylase"/>
    <property type="match status" value="1"/>
</dbReference>
<dbReference type="InterPro" id="IPR028098">
    <property type="entry name" value="Glyco_trans_4-like_N"/>
</dbReference>
<dbReference type="EMBL" id="FQYY01000004">
    <property type="protein sequence ID" value="SHI78105.1"/>
    <property type="molecule type" value="Genomic_DNA"/>
</dbReference>
<dbReference type="Gene3D" id="3.40.50.2000">
    <property type="entry name" value="Glycogen Phosphorylase B"/>
    <property type="match status" value="2"/>
</dbReference>
<dbReference type="CDD" id="cd03801">
    <property type="entry name" value="GT4_PimA-like"/>
    <property type="match status" value="1"/>
</dbReference>
<reference evidence="3 4" key="1">
    <citation type="submission" date="2016-11" db="EMBL/GenBank/DDBJ databases">
        <authorList>
            <person name="Jaros S."/>
            <person name="Januszkiewicz K."/>
            <person name="Wedrychowicz H."/>
        </authorList>
    </citation>
    <scope>NUCLEOTIDE SEQUENCE [LARGE SCALE GENOMIC DNA]</scope>
    <source>
        <strain evidence="3 4">DSM 21425</strain>
    </source>
</reference>
<name>A0A1M6DY70_9FLAO</name>
<protein>
    <submittedName>
        <fullName evidence="3">Glycosyltransferase involved in cell wall bisynthesis</fullName>
    </submittedName>
</protein>